<dbReference type="GO" id="GO:0006633">
    <property type="term" value="P:fatty acid biosynthetic process"/>
    <property type="evidence" value="ECO:0007669"/>
    <property type="project" value="TreeGrafter"/>
</dbReference>
<dbReference type="InterPro" id="IPR051087">
    <property type="entry name" value="Mitochondrial_ACSM"/>
</dbReference>
<proteinExistence type="inferred from homology"/>
<keyword evidence="4" id="KW-0067">ATP-binding</keyword>
<dbReference type="PANTHER" id="PTHR43605:SF10">
    <property type="entry name" value="ACYL-COA SYNTHETASE MEDIUM CHAIN FAMILY MEMBER 3"/>
    <property type="match status" value="1"/>
</dbReference>
<dbReference type="PANTHER" id="PTHR43605">
    <property type="entry name" value="ACYL-COENZYME A SYNTHETASE"/>
    <property type="match status" value="1"/>
</dbReference>
<dbReference type="InterPro" id="IPR045851">
    <property type="entry name" value="AMP-bd_C_sf"/>
</dbReference>
<dbReference type="Pfam" id="PF13193">
    <property type="entry name" value="AMP-binding_C"/>
    <property type="match status" value="1"/>
</dbReference>
<dbReference type="InterPro" id="IPR025110">
    <property type="entry name" value="AMP-bd_C"/>
</dbReference>
<comment type="similarity">
    <text evidence="1">Belongs to the ATP-dependent AMP-binding enzyme family.</text>
</comment>
<keyword evidence="3" id="KW-0547">Nucleotide-binding</keyword>
<reference evidence="6 7" key="1">
    <citation type="submission" date="2018-06" db="EMBL/GenBank/DDBJ databases">
        <authorList>
            <consortium name="Pathogen Informatics"/>
            <person name="Doyle S."/>
        </authorList>
    </citation>
    <scope>NUCLEOTIDE SEQUENCE [LARGE SCALE GENOMIC DNA]</scope>
    <source>
        <strain evidence="7">NCTC 10815</strain>
    </source>
</reference>
<evidence type="ECO:0000313" key="6">
    <source>
        <dbReference type="EMBL" id="STY44630.1"/>
    </source>
</evidence>
<evidence type="ECO:0000256" key="3">
    <source>
        <dbReference type="ARBA" id="ARBA00022741"/>
    </source>
</evidence>
<dbReference type="SUPFAM" id="SSF56801">
    <property type="entry name" value="Acetyl-CoA synthetase-like"/>
    <property type="match status" value="1"/>
</dbReference>
<evidence type="ECO:0000256" key="2">
    <source>
        <dbReference type="ARBA" id="ARBA00022598"/>
    </source>
</evidence>
<protein>
    <submittedName>
        <fullName evidence="6">Benzoate--CoA ligase</fullName>
        <ecNumber evidence="6">6.2.1.25</ecNumber>
    </submittedName>
</protein>
<evidence type="ECO:0000313" key="7">
    <source>
        <dbReference type="Proteomes" id="UP000254879"/>
    </source>
</evidence>
<feature type="domain" description="AMP-binding enzyme C-terminal" evidence="5">
    <location>
        <begin position="35"/>
        <end position="113"/>
    </location>
</feature>
<organism evidence="6 7">
    <name type="scientific">Listeria grayi</name>
    <name type="common">Listeria murrayi</name>
    <dbReference type="NCBI Taxonomy" id="1641"/>
    <lineage>
        <taxon>Bacteria</taxon>
        <taxon>Bacillati</taxon>
        <taxon>Bacillota</taxon>
        <taxon>Bacilli</taxon>
        <taxon>Bacillales</taxon>
        <taxon>Listeriaceae</taxon>
        <taxon>Listeria</taxon>
    </lineage>
</organism>
<dbReference type="GO" id="GO:0006637">
    <property type="term" value="P:acyl-CoA metabolic process"/>
    <property type="evidence" value="ECO:0007669"/>
    <property type="project" value="TreeGrafter"/>
</dbReference>
<dbReference type="FunFam" id="3.30.300.30:FF:000005">
    <property type="entry name" value="Acyl-coenzyme A synthetase ACSM5, mitochondrial"/>
    <property type="match status" value="1"/>
</dbReference>
<dbReference type="Proteomes" id="UP000254879">
    <property type="component" value="Unassembled WGS sequence"/>
</dbReference>
<evidence type="ECO:0000256" key="4">
    <source>
        <dbReference type="ARBA" id="ARBA00022840"/>
    </source>
</evidence>
<keyword evidence="2 6" id="KW-0436">Ligase</keyword>
<dbReference type="EMBL" id="UGPG01000001">
    <property type="protein sequence ID" value="STY44630.1"/>
    <property type="molecule type" value="Genomic_DNA"/>
</dbReference>
<accession>A0A378ME42</accession>
<dbReference type="GO" id="GO:0015645">
    <property type="term" value="F:fatty acid ligase activity"/>
    <property type="evidence" value="ECO:0007669"/>
    <property type="project" value="TreeGrafter"/>
</dbReference>
<dbReference type="Gene3D" id="3.30.300.30">
    <property type="match status" value="1"/>
</dbReference>
<dbReference type="GO" id="GO:0005524">
    <property type="term" value="F:ATP binding"/>
    <property type="evidence" value="ECO:0007669"/>
    <property type="project" value="UniProtKB-KW"/>
</dbReference>
<dbReference type="GO" id="GO:0018858">
    <property type="term" value="F:benzoate-CoA ligase activity"/>
    <property type="evidence" value="ECO:0007669"/>
    <property type="project" value="UniProtKB-EC"/>
</dbReference>
<dbReference type="AlphaFoldDB" id="A0A378ME42"/>
<dbReference type="GO" id="GO:0004321">
    <property type="term" value="F:fatty-acyl-CoA synthase activity"/>
    <property type="evidence" value="ECO:0007669"/>
    <property type="project" value="TreeGrafter"/>
</dbReference>
<sequence>MTGDRAVRDADNYYWFQGRNDDIIISSGYTIGPFEVEDALTHHQAVKEVAVVASPDEIRGTVVKAFIVLKDGFTASNELVRELQTFTKDRTAPYKYPRRIEFVATLPKTDSGKIRRVELRNQEFERKNK</sequence>
<evidence type="ECO:0000256" key="1">
    <source>
        <dbReference type="ARBA" id="ARBA00006432"/>
    </source>
</evidence>
<name>A0A378ME42_LISGR</name>
<gene>
    <name evidence="6" type="primary">bclA</name>
    <name evidence="6" type="ORF">NCTC10815_01982</name>
</gene>
<dbReference type="EC" id="6.2.1.25" evidence="6"/>
<evidence type="ECO:0000259" key="5">
    <source>
        <dbReference type="Pfam" id="PF13193"/>
    </source>
</evidence>